<evidence type="ECO:0000256" key="3">
    <source>
        <dbReference type="SAM" id="SignalP"/>
    </source>
</evidence>
<feature type="signal peptide" evidence="3">
    <location>
        <begin position="1"/>
        <end position="24"/>
    </location>
</feature>
<sequence>MKYNHIIAGILSVFWCASLMPVLADTIPVNNLVQIVASDSATAKTVAWQDDSGRRDYTVTYRQKGSRETERAFVTNPKRPPVYDADWVPPYTYGAYMQGLRPDTDYEYEIADGDGESGWFPFHTTTEQLNRYEVLVFSDTQSSDYSVWGQTAQSAYEAHPGAAFFTVVGDLSDNGQSWYQWKEWYENTDILTSYMPIAPVLGNHEAYSLDWKFCEPYTYKALFPVPYGAPEGQSRLAYSFDYGDVHYAALNTDYEELHELYPDMMEHEVTWLDRDLADAQKRGKRMIVLMHRPAVTATYRALPDINGTYFMPLFDKYHVPLVFTAHEHCYARTEPLIDGRPGTGGTTYISTGRAGTESYTDTVKRYCDAAYYNPTDQPMYLVLDVTPDSFVVTAYKMDGAVIDTASIAAPSPSGNTVTASAGTSSEKKKVRKVVKKPAENRSLQKKNSTKDPSSLQKEKPERIQK</sequence>
<dbReference type="SUPFAM" id="SSF56300">
    <property type="entry name" value="Metallo-dependent phosphatases"/>
    <property type="match status" value="1"/>
</dbReference>
<dbReference type="GO" id="GO:0046872">
    <property type="term" value="F:metal ion binding"/>
    <property type="evidence" value="ECO:0007669"/>
    <property type="project" value="InterPro"/>
</dbReference>
<dbReference type="SUPFAM" id="SSF49363">
    <property type="entry name" value="Purple acid phosphatase, N-terminal domain"/>
    <property type="match status" value="1"/>
</dbReference>
<dbReference type="Pfam" id="PF16656">
    <property type="entry name" value="Pur_ac_phosph_N"/>
    <property type="match status" value="1"/>
</dbReference>
<name>A0A848BPY7_9FIRM</name>
<gene>
    <name evidence="6" type="ORF">HF872_00865</name>
</gene>
<evidence type="ECO:0000259" key="5">
    <source>
        <dbReference type="Pfam" id="PF16656"/>
    </source>
</evidence>
<feature type="chain" id="PRO_5032703549" evidence="3">
    <location>
        <begin position="25"/>
        <end position="465"/>
    </location>
</feature>
<organism evidence="6 7">
    <name type="scientific">Megasphaera hexanoica</name>
    <dbReference type="NCBI Taxonomy" id="1675036"/>
    <lineage>
        <taxon>Bacteria</taxon>
        <taxon>Bacillati</taxon>
        <taxon>Bacillota</taxon>
        <taxon>Negativicutes</taxon>
        <taxon>Veillonellales</taxon>
        <taxon>Veillonellaceae</taxon>
        <taxon>Megasphaera</taxon>
    </lineage>
</organism>
<dbReference type="EMBL" id="JABAFG010000001">
    <property type="protein sequence ID" value="NME27180.1"/>
    <property type="molecule type" value="Genomic_DNA"/>
</dbReference>
<proteinExistence type="predicted"/>
<accession>A0A848BPY7</accession>
<dbReference type="PANTHER" id="PTHR45867">
    <property type="entry name" value="PURPLE ACID PHOSPHATASE"/>
    <property type="match status" value="1"/>
</dbReference>
<dbReference type="InterPro" id="IPR008963">
    <property type="entry name" value="Purple_acid_Pase-like_N"/>
</dbReference>
<feature type="domain" description="Purple acid phosphatase N-terminal" evidence="5">
    <location>
        <begin position="37"/>
        <end position="124"/>
    </location>
</feature>
<feature type="domain" description="Calcineurin-like phosphoesterase" evidence="4">
    <location>
        <begin position="134"/>
        <end position="330"/>
    </location>
</feature>
<evidence type="ECO:0000256" key="2">
    <source>
        <dbReference type="SAM" id="MobiDB-lite"/>
    </source>
</evidence>
<reference evidence="6 7" key="1">
    <citation type="submission" date="2020-04" db="EMBL/GenBank/DDBJ databases">
        <authorList>
            <person name="Hitch T.C.A."/>
            <person name="Wylensek D."/>
            <person name="Clavel T."/>
        </authorList>
    </citation>
    <scope>NUCLEOTIDE SEQUENCE [LARGE SCALE GENOMIC DNA]</scope>
    <source>
        <strain evidence="6 7">Oil-RF-744-FAT-WT-6-1</strain>
    </source>
</reference>
<dbReference type="Proteomes" id="UP000591071">
    <property type="component" value="Unassembled WGS sequence"/>
</dbReference>
<dbReference type="GO" id="GO:0003993">
    <property type="term" value="F:acid phosphatase activity"/>
    <property type="evidence" value="ECO:0007669"/>
    <property type="project" value="InterPro"/>
</dbReference>
<keyword evidence="1 3" id="KW-0732">Signal</keyword>
<dbReference type="AlphaFoldDB" id="A0A848BPY7"/>
<evidence type="ECO:0000313" key="6">
    <source>
        <dbReference type="EMBL" id="NME27180.1"/>
    </source>
</evidence>
<dbReference type="InterPro" id="IPR015914">
    <property type="entry name" value="PAPs_N"/>
</dbReference>
<feature type="region of interest" description="Disordered" evidence="2">
    <location>
        <begin position="409"/>
        <end position="465"/>
    </location>
</feature>
<protein>
    <submittedName>
        <fullName evidence="6">Metallophosphoesterase family protein</fullName>
    </submittedName>
</protein>
<dbReference type="Pfam" id="PF00149">
    <property type="entry name" value="Metallophos"/>
    <property type="match status" value="1"/>
</dbReference>
<evidence type="ECO:0000256" key="1">
    <source>
        <dbReference type="ARBA" id="ARBA00022729"/>
    </source>
</evidence>
<comment type="caution">
    <text evidence="6">The sequence shown here is derived from an EMBL/GenBank/DDBJ whole genome shotgun (WGS) entry which is preliminary data.</text>
</comment>
<dbReference type="RefSeq" id="WP_170087033.1">
    <property type="nucleotide sequence ID" value="NZ_JABAFG010000001.1"/>
</dbReference>
<dbReference type="InterPro" id="IPR029052">
    <property type="entry name" value="Metallo-depent_PP-like"/>
</dbReference>
<dbReference type="InterPro" id="IPR004843">
    <property type="entry name" value="Calcineurin-like_PHP"/>
</dbReference>
<feature type="compositionally biased region" description="Polar residues" evidence="2">
    <location>
        <begin position="412"/>
        <end position="424"/>
    </location>
</feature>
<evidence type="ECO:0000259" key="4">
    <source>
        <dbReference type="Pfam" id="PF00149"/>
    </source>
</evidence>
<evidence type="ECO:0000313" key="7">
    <source>
        <dbReference type="Proteomes" id="UP000591071"/>
    </source>
</evidence>
<dbReference type="Gene3D" id="3.60.21.10">
    <property type="match status" value="1"/>
</dbReference>
<feature type="compositionally biased region" description="Basic and acidic residues" evidence="2">
    <location>
        <begin position="456"/>
        <end position="465"/>
    </location>
</feature>
<dbReference type="Gene3D" id="2.60.40.380">
    <property type="entry name" value="Purple acid phosphatase-like, N-terminal"/>
    <property type="match status" value="1"/>
</dbReference>
<dbReference type="PANTHER" id="PTHR45867:SF3">
    <property type="entry name" value="ACID PHOSPHATASE TYPE 7"/>
    <property type="match status" value="1"/>
</dbReference>